<sequence>MAGGLTSRVPTRLATLACASVTPRSARPASRKSNSLRRSAIRLPGIRSKAPASGASGLSGLSGGDRIPLVPVNWNSSARVPRPFEVEGGRAALEEPADGDVVLELRRRGVQGGRVVSVIAWADSVRAVRSSCRSTTQYETVGQIM</sequence>
<protein>
    <submittedName>
        <fullName evidence="2">Uncharacterized protein</fullName>
    </submittedName>
</protein>
<comment type="caution">
    <text evidence="2">The sequence shown here is derived from an EMBL/GenBank/DDBJ whole genome shotgun (WGS) entry which is preliminary data.</text>
</comment>
<feature type="region of interest" description="Disordered" evidence="1">
    <location>
        <begin position="21"/>
        <end position="64"/>
    </location>
</feature>
<proteinExistence type="predicted"/>
<reference evidence="2 3" key="1">
    <citation type="submission" date="2015-10" db="EMBL/GenBank/DDBJ databases">
        <title>Draft genome sequence of Streptomyces griseoruber DSM 40281, type strain for the species Streptomyces griseoruber.</title>
        <authorList>
            <person name="Ruckert C."/>
            <person name="Winkler A."/>
            <person name="Kalinowski J."/>
            <person name="Kampfer P."/>
            <person name="Glaeser S."/>
        </authorList>
    </citation>
    <scope>NUCLEOTIDE SEQUENCE [LARGE SCALE GENOMIC DNA]</scope>
    <source>
        <strain evidence="2 3">DSM 40281</strain>
    </source>
</reference>
<dbReference type="EMBL" id="LMWW01000063">
    <property type="protein sequence ID" value="KUN76894.1"/>
    <property type="molecule type" value="Genomic_DNA"/>
</dbReference>
<name>A0A101SN44_9ACTN</name>
<gene>
    <name evidence="2" type="ORF">AQJ64_35500</name>
</gene>
<dbReference type="AlphaFoldDB" id="A0A101SN44"/>
<evidence type="ECO:0000313" key="2">
    <source>
        <dbReference type="EMBL" id="KUN76894.1"/>
    </source>
</evidence>
<dbReference type="STRING" id="1943.AQJ64_35500"/>
<organism evidence="2 3">
    <name type="scientific">Streptomyces griseoruber</name>
    <dbReference type="NCBI Taxonomy" id="1943"/>
    <lineage>
        <taxon>Bacteria</taxon>
        <taxon>Bacillati</taxon>
        <taxon>Actinomycetota</taxon>
        <taxon>Actinomycetes</taxon>
        <taxon>Kitasatosporales</taxon>
        <taxon>Streptomycetaceae</taxon>
        <taxon>Streptomyces</taxon>
    </lineage>
</organism>
<dbReference type="Proteomes" id="UP000052982">
    <property type="component" value="Unassembled WGS sequence"/>
</dbReference>
<keyword evidence="3" id="KW-1185">Reference proteome</keyword>
<accession>A0A101SN44</accession>
<evidence type="ECO:0000313" key="3">
    <source>
        <dbReference type="Proteomes" id="UP000052982"/>
    </source>
</evidence>
<evidence type="ECO:0000256" key="1">
    <source>
        <dbReference type="SAM" id="MobiDB-lite"/>
    </source>
</evidence>